<dbReference type="PANTHER" id="PTHR43798:SF27">
    <property type="entry name" value="HYDROLASE ALPHA_BETA HYDROLASE FOLD FAMILY"/>
    <property type="match status" value="1"/>
</dbReference>
<dbReference type="RefSeq" id="WP_380736096.1">
    <property type="nucleotide sequence ID" value="NZ_JBHSCX010000001.1"/>
</dbReference>
<feature type="signal peptide" evidence="2">
    <location>
        <begin position="1"/>
        <end position="20"/>
    </location>
</feature>
<evidence type="ECO:0000259" key="3">
    <source>
        <dbReference type="Pfam" id="PF08386"/>
    </source>
</evidence>
<dbReference type="PANTHER" id="PTHR43798">
    <property type="entry name" value="MONOACYLGLYCEROL LIPASE"/>
    <property type="match status" value="1"/>
</dbReference>
<dbReference type="SUPFAM" id="SSF53474">
    <property type="entry name" value="alpha/beta-Hydrolases"/>
    <property type="match status" value="1"/>
</dbReference>
<keyword evidence="1 4" id="KW-0378">Hydrolase</keyword>
<accession>A0ABV8V1G4</accession>
<dbReference type="InterPro" id="IPR050266">
    <property type="entry name" value="AB_hydrolase_sf"/>
</dbReference>
<dbReference type="Gene3D" id="3.40.50.1820">
    <property type="entry name" value="alpha/beta hydrolase"/>
    <property type="match status" value="1"/>
</dbReference>
<dbReference type="PRINTS" id="PR00793">
    <property type="entry name" value="PROAMNOPTASE"/>
</dbReference>
<reference evidence="5" key="1">
    <citation type="journal article" date="2019" name="Int. J. Syst. Evol. Microbiol.">
        <title>The Global Catalogue of Microorganisms (GCM) 10K type strain sequencing project: providing services to taxonomists for standard genome sequencing and annotation.</title>
        <authorList>
            <consortium name="The Broad Institute Genomics Platform"/>
            <consortium name="The Broad Institute Genome Sequencing Center for Infectious Disease"/>
            <person name="Wu L."/>
            <person name="Ma J."/>
        </authorList>
    </citation>
    <scope>NUCLEOTIDE SEQUENCE [LARGE SCALE GENOMIC DNA]</scope>
    <source>
        <strain evidence="5">CECT 8570</strain>
    </source>
</reference>
<evidence type="ECO:0000256" key="1">
    <source>
        <dbReference type="ARBA" id="ARBA00022801"/>
    </source>
</evidence>
<dbReference type="InterPro" id="IPR013595">
    <property type="entry name" value="Pept_S33_TAP-like_C"/>
</dbReference>
<dbReference type="Pfam" id="PF08386">
    <property type="entry name" value="Abhydrolase_4"/>
    <property type="match status" value="1"/>
</dbReference>
<proteinExistence type="predicted"/>
<feature type="domain" description="Peptidase S33 tripeptidyl aminopeptidase-like C-terminal" evidence="3">
    <location>
        <begin position="367"/>
        <end position="456"/>
    </location>
</feature>
<dbReference type="InterPro" id="IPR002410">
    <property type="entry name" value="Peptidase_S33"/>
</dbReference>
<keyword evidence="5" id="KW-1185">Reference proteome</keyword>
<dbReference type="Proteomes" id="UP001595840">
    <property type="component" value="Unassembled WGS sequence"/>
</dbReference>
<gene>
    <name evidence="4" type="ORF">ACFOX3_00975</name>
</gene>
<dbReference type="GO" id="GO:0016787">
    <property type="term" value="F:hydrolase activity"/>
    <property type="evidence" value="ECO:0007669"/>
    <property type="project" value="UniProtKB-KW"/>
</dbReference>
<feature type="chain" id="PRO_5046713282" evidence="2">
    <location>
        <begin position="21"/>
        <end position="472"/>
    </location>
</feature>
<evidence type="ECO:0000313" key="5">
    <source>
        <dbReference type="Proteomes" id="UP001595840"/>
    </source>
</evidence>
<evidence type="ECO:0000256" key="2">
    <source>
        <dbReference type="SAM" id="SignalP"/>
    </source>
</evidence>
<sequence>MKLLIAITLTLLLSSQPSFGNELNSTECHLKALPDLAQCFSLERLENPKDPNSKTFTLHAARLNALTPSQKSPLVFLAGGPGQSAIEVGGQVGLVLKALLADRDIVFLEQRGTGSSNGFKCEAENEDIYADLFNASISQTLAKTCIENFSGDLSQYNTPNAIDDFAAMVVAMGYGKINLYGGSYGTRAALVFMRAYPDLIDSVVLDSIAPVQTIVGPFASHGYRALNLLFDECEATPTCNNSFPQLRQHYWELWQQVKRAPIDTTIFHPTSLQTQRFQLDTSKLFQLTISNLYSQQQRQLLPIVISQAQQQNYAPLAGLLAAGGDNSIYTGLMANIICNEDIRRATPAQLQQDTNTPFGDVSVKFWQSLCETWPEYRLDDNHYLPVKSDIPVLALSGELDPVTPPAWGNIAVEHLPNATHLIAKNAGHIVGLKGCGPKLVRQFLNHPNQPLDNAECLATLPTVRFMRSINAH</sequence>
<dbReference type="InterPro" id="IPR029058">
    <property type="entry name" value="AB_hydrolase_fold"/>
</dbReference>
<protein>
    <submittedName>
        <fullName evidence="4">Alpha/beta hydrolase</fullName>
    </submittedName>
</protein>
<dbReference type="EMBL" id="JBHSCX010000001">
    <property type="protein sequence ID" value="MFC4360849.1"/>
    <property type="molecule type" value="Genomic_DNA"/>
</dbReference>
<name>A0ABV8V1G4_9GAMM</name>
<organism evidence="4 5">
    <name type="scientific">Simiduia curdlanivorans</name>
    <dbReference type="NCBI Taxonomy" id="1492769"/>
    <lineage>
        <taxon>Bacteria</taxon>
        <taxon>Pseudomonadati</taxon>
        <taxon>Pseudomonadota</taxon>
        <taxon>Gammaproteobacteria</taxon>
        <taxon>Cellvibrionales</taxon>
        <taxon>Cellvibrionaceae</taxon>
        <taxon>Simiduia</taxon>
    </lineage>
</organism>
<evidence type="ECO:0000313" key="4">
    <source>
        <dbReference type="EMBL" id="MFC4360849.1"/>
    </source>
</evidence>
<keyword evidence="2" id="KW-0732">Signal</keyword>
<comment type="caution">
    <text evidence="4">The sequence shown here is derived from an EMBL/GenBank/DDBJ whole genome shotgun (WGS) entry which is preliminary data.</text>
</comment>